<feature type="region of interest" description="Disordered" evidence="1">
    <location>
        <begin position="46"/>
        <end position="84"/>
    </location>
</feature>
<protein>
    <submittedName>
        <fullName evidence="2">(diamondback moth) hypothetical protein</fullName>
    </submittedName>
</protein>
<proteinExistence type="predicted"/>
<dbReference type="InterPro" id="IPR011059">
    <property type="entry name" value="Metal-dep_hydrolase_composite"/>
</dbReference>
<evidence type="ECO:0000256" key="1">
    <source>
        <dbReference type="SAM" id="MobiDB-lite"/>
    </source>
</evidence>
<dbReference type="GO" id="GO:0016810">
    <property type="term" value="F:hydrolase activity, acting on carbon-nitrogen (but not peptide) bonds"/>
    <property type="evidence" value="ECO:0007669"/>
    <property type="project" value="InterPro"/>
</dbReference>
<name>A0A8S4E4B8_PLUXY</name>
<dbReference type="SUPFAM" id="SSF51338">
    <property type="entry name" value="Composite domain of metallo-dependent hydrolases"/>
    <property type="match status" value="1"/>
</dbReference>
<dbReference type="EMBL" id="CAJHNJ030000011">
    <property type="protein sequence ID" value="CAG9109111.1"/>
    <property type="molecule type" value="Genomic_DNA"/>
</dbReference>
<evidence type="ECO:0000313" key="3">
    <source>
        <dbReference type="Proteomes" id="UP000653454"/>
    </source>
</evidence>
<evidence type="ECO:0000313" key="2">
    <source>
        <dbReference type="EMBL" id="CAG9109111.1"/>
    </source>
</evidence>
<keyword evidence="3" id="KW-1185">Reference proteome</keyword>
<dbReference type="AlphaFoldDB" id="A0A8S4E4B8"/>
<sequence length="84" mass="8895">MATSAPVKKVPIHLQSSQNRLLIKNGKIVNDDGMEDGDVYIEDGVIKPEKDTPYETTQAARSLGVPPKQTGSAGTDVKMAAPSS</sequence>
<reference evidence="2" key="1">
    <citation type="submission" date="2020-11" db="EMBL/GenBank/DDBJ databases">
        <authorList>
            <person name="Whiteford S."/>
        </authorList>
    </citation>
    <scope>NUCLEOTIDE SEQUENCE</scope>
</reference>
<organism evidence="2 3">
    <name type="scientific">Plutella xylostella</name>
    <name type="common">Diamondback moth</name>
    <name type="synonym">Plutella maculipennis</name>
    <dbReference type="NCBI Taxonomy" id="51655"/>
    <lineage>
        <taxon>Eukaryota</taxon>
        <taxon>Metazoa</taxon>
        <taxon>Ecdysozoa</taxon>
        <taxon>Arthropoda</taxon>
        <taxon>Hexapoda</taxon>
        <taxon>Insecta</taxon>
        <taxon>Pterygota</taxon>
        <taxon>Neoptera</taxon>
        <taxon>Endopterygota</taxon>
        <taxon>Lepidoptera</taxon>
        <taxon>Glossata</taxon>
        <taxon>Ditrysia</taxon>
        <taxon>Yponomeutoidea</taxon>
        <taxon>Plutellidae</taxon>
        <taxon>Plutella</taxon>
    </lineage>
</organism>
<gene>
    <name evidence="2" type="ORF">PLXY2_LOCUS4135</name>
</gene>
<dbReference type="Proteomes" id="UP000653454">
    <property type="component" value="Unassembled WGS sequence"/>
</dbReference>
<accession>A0A8S4E4B8</accession>
<dbReference type="Gene3D" id="2.30.40.10">
    <property type="entry name" value="Urease, subunit C, domain 1"/>
    <property type="match status" value="1"/>
</dbReference>
<comment type="caution">
    <text evidence="2">The sequence shown here is derived from an EMBL/GenBank/DDBJ whole genome shotgun (WGS) entry which is preliminary data.</text>
</comment>